<dbReference type="GO" id="GO:0004721">
    <property type="term" value="F:phosphoprotein phosphatase activity"/>
    <property type="evidence" value="ECO:0007669"/>
    <property type="project" value="InterPro"/>
</dbReference>
<feature type="domain" description="Tyrosine specific protein phosphatases" evidence="1">
    <location>
        <begin position="146"/>
        <end position="211"/>
    </location>
</feature>
<organism evidence="2 3">
    <name type="scientific">Polychaeton citri CBS 116435</name>
    <dbReference type="NCBI Taxonomy" id="1314669"/>
    <lineage>
        <taxon>Eukaryota</taxon>
        <taxon>Fungi</taxon>
        <taxon>Dikarya</taxon>
        <taxon>Ascomycota</taxon>
        <taxon>Pezizomycotina</taxon>
        <taxon>Dothideomycetes</taxon>
        <taxon>Dothideomycetidae</taxon>
        <taxon>Capnodiales</taxon>
        <taxon>Capnodiaceae</taxon>
        <taxon>Polychaeton</taxon>
    </lineage>
</organism>
<dbReference type="InterPro" id="IPR016130">
    <property type="entry name" value="Tyr_Pase_AS"/>
</dbReference>
<accession>A0A9P4UUM8</accession>
<dbReference type="SUPFAM" id="SSF52799">
    <property type="entry name" value="(Phosphotyrosine protein) phosphatases II"/>
    <property type="match status" value="1"/>
</dbReference>
<dbReference type="PROSITE" id="PS50056">
    <property type="entry name" value="TYR_PHOSPHATASE_2"/>
    <property type="match status" value="1"/>
</dbReference>
<dbReference type="InterPro" id="IPR029021">
    <property type="entry name" value="Prot-tyrosine_phosphatase-like"/>
</dbReference>
<dbReference type="Pfam" id="PF13350">
    <property type="entry name" value="Y_phosphatase3"/>
    <property type="match status" value="1"/>
</dbReference>
<comment type="caution">
    <text evidence="2">The sequence shown here is derived from an EMBL/GenBank/DDBJ whole genome shotgun (WGS) entry which is preliminary data.</text>
</comment>
<dbReference type="PANTHER" id="PTHR31126">
    <property type="entry name" value="TYROSINE-PROTEIN PHOSPHATASE"/>
    <property type="match status" value="1"/>
</dbReference>
<name>A0A9P4UUM8_9PEZI</name>
<dbReference type="PROSITE" id="PS00383">
    <property type="entry name" value="TYR_PHOSPHATASE_1"/>
    <property type="match status" value="1"/>
</dbReference>
<sequence length="278" mass="31137">MAFESGPSLGPPFIDVDGIPNFRDIGGYCTSQPDGHVRKGLVYRSADPGGAKGPGLEKMHSELGIRVIFDLRSAPEIKRDGPEWAGIEIDDVNNIASYNLRREWTPVYENRNSNPEKLAVRYKDYTSTKVEGFEKAYQDIATCAPDAYGKIFRHLAQDNPDPCLIHCTAGKDRTGVLVAMLFMLVGVDPETIADEYSLTDKGLAHLKATFVERLLKNPVFENDQEAVERMISSKRENMLAAVKMIEREFGGTEKYMRTNCKMNADEIESVRKNLLRQA</sequence>
<dbReference type="Proteomes" id="UP000799441">
    <property type="component" value="Unassembled WGS sequence"/>
</dbReference>
<dbReference type="InterPro" id="IPR000387">
    <property type="entry name" value="Tyr_Pase_dom"/>
</dbReference>
<dbReference type="EMBL" id="MU003768">
    <property type="protein sequence ID" value="KAF2725295.1"/>
    <property type="molecule type" value="Genomic_DNA"/>
</dbReference>
<keyword evidence="3" id="KW-1185">Reference proteome</keyword>
<protein>
    <submittedName>
        <fullName evidence="2">Tyrosine protein phosphatase 5</fullName>
    </submittedName>
</protein>
<evidence type="ECO:0000313" key="2">
    <source>
        <dbReference type="EMBL" id="KAF2725295.1"/>
    </source>
</evidence>
<dbReference type="PANTHER" id="PTHR31126:SF1">
    <property type="entry name" value="TYROSINE SPECIFIC PROTEIN PHOSPHATASES DOMAIN-CONTAINING PROTEIN"/>
    <property type="match status" value="1"/>
</dbReference>
<dbReference type="AlphaFoldDB" id="A0A9P4UUM8"/>
<reference evidence="2" key="1">
    <citation type="journal article" date="2020" name="Stud. Mycol.">
        <title>101 Dothideomycetes genomes: a test case for predicting lifestyles and emergence of pathogens.</title>
        <authorList>
            <person name="Haridas S."/>
            <person name="Albert R."/>
            <person name="Binder M."/>
            <person name="Bloem J."/>
            <person name="Labutti K."/>
            <person name="Salamov A."/>
            <person name="Andreopoulos B."/>
            <person name="Baker S."/>
            <person name="Barry K."/>
            <person name="Bills G."/>
            <person name="Bluhm B."/>
            <person name="Cannon C."/>
            <person name="Castanera R."/>
            <person name="Culley D."/>
            <person name="Daum C."/>
            <person name="Ezra D."/>
            <person name="Gonzalez J."/>
            <person name="Henrissat B."/>
            <person name="Kuo A."/>
            <person name="Liang C."/>
            <person name="Lipzen A."/>
            <person name="Lutzoni F."/>
            <person name="Magnuson J."/>
            <person name="Mondo S."/>
            <person name="Nolan M."/>
            <person name="Ohm R."/>
            <person name="Pangilinan J."/>
            <person name="Park H.-J."/>
            <person name="Ramirez L."/>
            <person name="Alfaro M."/>
            <person name="Sun H."/>
            <person name="Tritt A."/>
            <person name="Yoshinaga Y."/>
            <person name="Zwiers L.-H."/>
            <person name="Turgeon B."/>
            <person name="Goodwin S."/>
            <person name="Spatafora J."/>
            <person name="Crous P."/>
            <person name="Grigoriev I."/>
        </authorList>
    </citation>
    <scope>NUCLEOTIDE SEQUENCE</scope>
    <source>
        <strain evidence="2">CBS 116435</strain>
    </source>
</reference>
<dbReference type="Gene3D" id="3.90.190.10">
    <property type="entry name" value="Protein tyrosine phosphatase superfamily"/>
    <property type="match status" value="1"/>
</dbReference>
<proteinExistence type="predicted"/>
<dbReference type="InterPro" id="IPR026893">
    <property type="entry name" value="Tyr/Ser_Pase_IphP-type"/>
</dbReference>
<dbReference type="OrthoDB" id="449382at2759"/>
<gene>
    <name evidence="2" type="ORF">K431DRAFT_260953</name>
</gene>
<evidence type="ECO:0000259" key="1">
    <source>
        <dbReference type="PROSITE" id="PS50056"/>
    </source>
</evidence>
<evidence type="ECO:0000313" key="3">
    <source>
        <dbReference type="Proteomes" id="UP000799441"/>
    </source>
</evidence>